<gene>
    <name evidence="2" type="ordered locus">Tcur_0773</name>
</gene>
<dbReference type="Pfam" id="PF00378">
    <property type="entry name" value="ECH_1"/>
    <property type="match status" value="2"/>
</dbReference>
<feature type="compositionally biased region" description="Basic residues" evidence="1">
    <location>
        <begin position="80"/>
        <end position="95"/>
    </location>
</feature>
<keyword evidence="3" id="KW-1185">Reference proteome</keyword>
<feature type="region of interest" description="Disordered" evidence="1">
    <location>
        <begin position="73"/>
        <end position="120"/>
    </location>
</feature>
<dbReference type="PANTHER" id="PTHR43459:SF1">
    <property type="entry name" value="EG:BACN32G11.4 PROTEIN"/>
    <property type="match status" value="1"/>
</dbReference>
<dbReference type="OrthoDB" id="5291143at2"/>
<dbReference type="eggNOG" id="COG1024">
    <property type="taxonomic scope" value="Bacteria"/>
</dbReference>
<dbReference type="STRING" id="471852.Tcur_0773"/>
<dbReference type="AlphaFoldDB" id="D1A5K5"/>
<name>D1A5K5_THECD</name>
<evidence type="ECO:0000256" key="1">
    <source>
        <dbReference type="SAM" id="MobiDB-lite"/>
    </source>
</evidence>
<dbReference type="InterPro" id="IPR001753">
    <property type="entry name" value="Enoyl-CoA_hydra/iso"/>
</dbReference>
<dbReference type="GO" id="GO:0016853">
    <property type="term" value="F:isomerase activity"/>
    <property type="evidence" value="ECO:0007669"/>
    <property type="project" value="UniProtKB-KW"/>
</dbReference>
<proteinExistence type="predicted"/>
<dbReference type="HOGENOM" id="CLU_009834_7_2_11"/>
<dbReference type="KEGG" id="tcu:Tcur_0773"/>
<dbReference type="PANTHER" id="PTHR43459">
    <property type="entry name" value="ENOYL-COA HYDRATASE"/>
    <property type="match status" value="1"/>
</dbReference>
<dbReference type="Gene3D" id="3.90.226.10">
    <property type="entry name" value="2-enoyl-CoA Hydratase, Chain A, domain 1"/>
    <property type="match status" value="2"/>
</dbReference>
<accession>D1A5K5</accession>
<dbReference type="InterPro" id="IPR029045">
    <property type="entry name" value="ClpP/crotonase-like_dom_sf"/>
</dbReference>
<dbReference type="EMBL" id="CP001738">
    <property type="protein sequence ID" value="ACY96365.1"/>
    <property type="molecule type" value="Genomic_DNA"/>
</dbReference>
<organism evidence="2 3">
    <name type="scientific">Thermomonospora curvata (strain ATCC 19995 / DSM 43183 / JCM 3096 / KCTC 9072 / NBRC 15933 / NCIMB 10081 / Henssen B9)</name>
    <dbReference type="NCBI Taxonomy" id="471852"/>
    <lineage>
        <taxon>Bacteria</taxon>
        <taxon>Bacillati</taxon>
        <taxon>Actinomycetota</taxon>
        <taxon>Actinomycetes</taxon>
        <taxon>Streptosporangiales</taxon>
        <taxon>Thermomonosporaceae</taxon>
        <taxon>Thermomonospora</taxon>
    </lineage>
</organism>
<dbReference type="Proteomes" id="UP000001918">
    <property type="component" value="Chromosome"/>
</dbReference>
<sequence>MTIDRPDKPGAMTHAMPEEFCGRIARAGADPEVAVVLVTGVPGAFCTGIDLASRSHADRGRIEALRGAAADGLPEVGDHRRGRHGHRVRRSGRSAHRLDPGALPVELRPPRPGVRHRGGHLAAAPADRVLRLLDTGADLQAREALEPGFVAGVVEPEELPRAARELAAAITGSSAFALRRIERLVLEGTATGLREHLQATRAALEERFASEERAEGVAAFLERRKPRFTGR</sequence>
<keyword evidence="2" id="KW-0413">Isomerase</keyword>
<evidence type="ECO:0000313" key="3">
    <source>
        <dbReference type="Proteomes" id="UP000001918"/>
    </source>
</evidence>
<reference evidence="2 3" key="1">
    <citation type="journal article" date="2011" name="Stand. Genomic Sci.">
        <title>Complete genome sequence of Thermomonospora curvata type strain (B9).</title>
        <authorList>
            <person name="Chertkov O."/>
            <person name="Sikorski J."/>
            <person name="Nolan M."/>
            <person name="Lapidus A."/>
            <person name="Lucas S."/>
            <person name="Del Rio T.G."/>
            <person name="Tice H."/>
            <person name="Cheng J.F."/>
            <person name="Goodwin L."/>
            <person name="Pitluck S."/>
            <person name="Liolios K."/>
            <person name="Ivanova N."/>
            <person name="Mavromatis K."/>
            <person name="Mikhailova N."/>
            <person name="Ovchinnikova G."/>
            <person name="Pati A."/>
            <person name="Chen A."/>
            <person name="Palaniappan K."/>
            <person name="Djao O.D."/>
            <person name="Land M."/>
            <person name="Hauser L."/>
            <person name="Chang Y.J."/>
            <person name="Jeffries C.D."/>
            <person name="Brettin T."/>
            <person name="Han C."/>
            <person name="Detter J.C."/>
            <person name="Rohde M."/>
            <person name="Goker M."/>
            <person name="Woyke T."/>
            <person name="Bristow J."/>
            <person name="Eisen J.A."/>
            <person name="Markowitz V."/>
            <person name="Hugenholtz P."/>
            <person name="Klenk H.P."/>
            <person name="Kyrpides N.C."/>
        </authorList>
    </citation>
    <scope>NUCLEOTIDE SEQUENCE [LARGE SCALE GENOMIC DNA]</scope>
    <source>
        <strain evidence="3">ATCC 19995 / DSM 43183 / JCM 3096 / KCTC 9072 / NBRC 15933 / NCIMB 10081 / Henssen B9</strain>
    </source>
</reference>
<dbReference type="SUPFAM" id="SSF52096">
    <property type="entry name" value="ClpP/crotonase"/>
    <property type="match status" value="2"/>
</dbReference>
<protein>
    <submittedName>
        <fullName evidence="2">Enoyl-CoA hydratase/isomerase</fullName>
    </submittedName>
</protein>
<evidence type="ECO:0000313" key="2">
    <source>
        <dbReference type="EMBL" id="ACY96365.1"/>
    </source>
</evidence>